<evidence type="ECO:0000256" key="1">
    <source>
        <dbReference type="SAM" id="SignalP"/>
    </source>
</evidence>
<keyword evidence="1" id="KW-0732">Signal</keyword>
<dbReference type="Proteomes" id="UP000009168">
    <property type="component" value="Unassembled WGS sequence"/>
</dbReference>
<feature type="signal peptide" evidence="1">
    <location>
        <begin position="1"/>
        <end position="22"/>
    </location>
</feature>
<dbReference type="HOGENOM" id="CLU_170700_0_0_1"/>
<keyword evidence="2" id="KW-0812">Transmembrane</keyword>
<protein>
    <submittedName>
        <fullName evidence="2">Transmembrane protein, putative</fullName>
    </submittedName>
</protein>
<dbReference type="EMBL" id="GG662861">
    <property type="protein sequence ID" value="EAR86205.1"/>
    <property type="molecule type" value="Genomic_DNA"/>
</dbReference>
<organism evidence="2 3">
    <name type="scientific">Tetrahymena thermophila (strain SB210)</name>
    <dbReference type="NCBI Taxonomy" id="312017"/>
    <lineage>
        <taxon>Eukaryota</taxon>
        <taxon>Sar</taxon>
        <taxon>Alveolata</taxon>
        <taxon>Ciliophora</taxon>
        <taxon>Intramacronucleata</taxon>
        <taxon>Oligohymenophorea</taxon>
        <taxon>Hymenostomatida</taxon>
        <taxon>Tetrahymenina</taxon>
        <taxon>Tetrahymenidae</taxon>
        <taxon>Tetrahymena</taxon>
    </lineage>
</organism>
<dbReference type="GeneID" id="7829134"/>
<dbReference type="KEGG" id="tet:TTHERM_00700880"/>
<proteinExistence type="predicted"/>
<dbReference type="InParanoid" id="Q22LR1"/>
<dbReference type="AlphaFoldDB" id="Q22LR1"/>
<gene>
    <name evidence="2" type="ORF">TTHERM_00700880</name>
</gene>
<feature type="chain" id="PRO_5004201030" evidence="1">
    <location>
        <begin position="23"/>
        <end position="109"/>
    </location>
</feature>
<keyword evidence="3" id="KW-1185">Reference proteome</keyword>
<name>Q22LR1_TETTS</name>
<evidence type="ECO:0000313" key="3">
    <source>
        <dbReference type="Proteomes" id="UP000009168"/>
    </source>
</evidence>
<dbReference type="RefSeq" id="XP_976800.1">
    <property type="nucleotide sequence ID" value="XM_971707.1"/>
</dbReference>
<keyword evidence="2" id="KW-0472">Membrane</keyword>
<evidence type="ECO:0000313" key="2">
    <source>
        <dbReference type="EMBL" id="EAR86205.1"/>
    </source>
</evidence>
<reference evidence="3" key="1">
    <citation type="journal article" date="2006" name="PLoS Biol.">
        <title>Macronuclear genome sequence of the ciliate Tetrahymena thermophila, a model eukaryote.</title>
        <authorList>
            <person name="Eisen J.A."/>
            <person name="Coyne R.S."/>
            <person name="Wu M."/>
            <person name="Wu D."/>
            <person name="Thiagarajan M."/>
            <person name="Wortman J.R."/>
            <person name="Badger J.H."/>
            <person name="Ren Q."/>
            <person name="Amedeo P."/>
            <person name="Jones K.M."/>
            <person name="Tallon L.J."/>
            <person name="Delcher A.L."/>
            <person name="Salzberg S.L."/>
            <person name="Silva J.C."/>
            <person name="Haas B.J."/>
            <person name="Majoros W.H."/>
            <person name="Farzad M."/>
            <person name="Carlton J.M."/>
            <person name="Smith R.K. Jr."/>
            <person name="Garg J."/>
            <person name="Pearlman R.E."/>
            <person name="Karrer K.M."/>
            <person name="Sun L."/>
            <person name="Manning G."/>
            <person name="Elde N.C."/>
            <person name="Turkewitz A.P."/>
            <person name="Asai D.J."/>
            <person name="Wilkes D.E."/>
            <person name="Wang Y."/>
            <person name="Cai H."/>
            <person name="Collins K."/>
            <person name="Stewart B.A."/>
            <person name="Lee S.R."/>
            <person name="Wilamowska K."/>
            <person name="Weinberg Z."/>
            <person name="Ruzzo W.L."/>
            <person name="Wloga D."/>
            <person name="Gaertig J."/>
            <person name="Frankel J."/>
            <person name="Tsao C.-C."/>
            <person name="Gorovsky M.A."/>
            <person name="Keeling P.J."/>
            <person name="Waller R.F."/>
            <person name="Patron N.J."/>
            <person name="Cherry J.M."/>
            <person name="Stover N.A."/>
            <person name="Krieger C.J."/>
            <person name="del Toro C."/>
            <person name="Ryder H.F."/>
            <person name="Williamson S.C."/>
            <person name="Barbeau R.A."/>
            <person name="Hamilton E.P."/>
            <person name="Orias E."/>
        </authorList>
    </citation>
    <scope>NUCLEOTIDE SEQUENCE [LARGE SCALE GENOMIC DNA]</scope>
    <source>
        <strain evidence="3">SB210</strain>
    </source>
</reference>
<accession>Q22LR1</accession>
<sequence length="109" mass="12536">MKATLILISLISLVSIFTLVSFETHKDLKQDDSKQDGCLVTYVDFSTIDVLAMNECSQSYKFKFTLTFPSQTLDLETDCIYEGKNQIFSLDEVKNFRLINMKVTEKQEC</sequence>